<name>A0ACC2Q7S7_9NEOP</name>
<dbReference type="Proteomes" id="UP001231649">
    <property type="component" value="Chromosome 23"/>
</dbReference>
<evidence type="ECO:0000313" key="2">
    <source>
        <dbReference type="Proteomes" id="UP001231649"/>
    </source>
</evidence>
<dbReference type="EMBL" id="CM056799">
    <property type="protein sequence ID" value="KAJ8710584.1"/>
    <property type="molecule type" value="Genomic_DNA"/>
</dbReference>
<sequence length="1780" mass="200315">MRCWKETVTMKYQYLLLLVLLPWCAAEFADEMQLFEVECMGEYKFPCMGGGCINQQQYCDGIIDCDDGSDENFCTTHPFEEFCNETHQYTCQDTNKCIPLSWICNNETDCDDGSDEVNCTALPTPEKNSTCNGFKCDGDKCISYIWVCDGVYDCEDKSDEYAQDLCRHVSLPHAILDGTYCNELPSLGERNYKCLDSSYCLPESMMCDGIQDCRDGSDEGQFCNKWHTMCTNYNCSGNGTLCSPDRHGPTCICTPSLSLRQYNYFTKKCDDVDECLQERPVCSHICVNADGHFICECDHGYRSDEFGYLCYASDPEAMLFFSTRNDIRYLKIKSKQMVTVAAGIKQAHGVSFDGTYIYWVETAQGHQSIFKAQLDDVKETKEVLVGLGLEDPGDIAIDYLGGNIYFSDAERGIISACRADGSICTTINTDTKHPRFVTLDVRNGKMYWADWHGHAVIMSARMDGSLPDVLVDHLDVFATGLAIDAPNGRLYYVDKTIKVVMISGKHVYSLFDEPFHHPYSIAVFENTVFWSNWITNSVLTTDKLHGSAQKRNVLLTLDTPVLGMHMYHPVLMNASSNPCSNNNCSHLCLINSNTSHVCACPDGMEIANNVCHHVGNYRPKYLVVAGRELFTKIQYDALGNPECHATHFDIVRVQAMAYDQYRDSLFLYDGQRKTVNYINMTDFTLGVTHVLIYNGLDNVVDMDYDYATDNLYILDAGRRLVEVMSLKTQKRSIVHRFEEQEVPISMCVLSDYGRMMVAVEESEVHNIHIDSIGLNGKSRRHVITSNLKGPHVRLRYVQHMTQVYISDESNGAIDYIHPEGTGRENYRELSTTVTSLAIADNYVFWTDRRTSRLFWSDLHLTSHKIRRIDLALFPNNTQLLIQATTTLPDSKDPLMNHPCLRLPCSDVCVQEPHEAPHENPSHFQLGYKCLCPPGFLLKNATQCVKLAICNMDEILCYKSNDCVPKSGRCDGKPDCPMGEDEEGCNLSSNKCKDTEFTCTNSSTCLPRAQLCDGVQDCPDGADEQAAECARHPCTEDDFMCTSGFCIPKTWVCDRDEDCNDGSDELDCVNMTCSPGFFQCRNRACIEMSKRCDLKQDCLDFSDEDDCEQVTESPPQCEAWEYTCEYNTSICLPPTARCNMRVECPGGTDEHDCDVRCAPHGLFACKQQLSCISMHRVCNGQRDCRDGSDETLDACVSVNKTYQHFATDSFSKCDEGYRCGNGQCIQWKQLCDKTTDCTDGSDENGYCDTACTKSTCSDLCQPTPLGGRCVCQYGFRLLEDQKTCADIDECAQEVCSQGCINVPGSFLCSCHHGYALRRSDRRSCKATRGSMSVLYVSGNTVRSVSADGYGAVEYTDQDEPLITDMDYDVRQNKLYVTSAEAGKLVEVNHTHNVMKVTNIGKPTRVAVDWVTGNVYFVDMTPSNSRMRVCHVSRKRCAALQKLPSDAKITALIVDPSSGRMFYCVTRGLESVVWSATLAGRRMKDLTTVRNCTGLAADSFKRKLYVAETGPAHIIRMDYEGEGHKMILDDHPQLQAPHGLAIFEDHIYYLVANSFRLSRCVLFGSKHCETFIYRVFDANTFVLRHESVQRDDLENGCESITCDHVCALEEDGPKCLCDDGTLAQSGECPKLDKKDLPLFNGWTYEDLMSAHNVTFTVISAVLGLIVLYLCVFVYYHFVYVPKRNRQSAYTEVRFQNTSMENELLPADATVEINTSSAGTSHEFVNPLQFVRNMWHTSFRKHTRPNITGELPINMPASPPQQDLSDTESDLDDRENNRIIRNT</sequence>
<reference evidence="1" key="1">
    <citation type="submission" date="2023-03" db="EMBL/GenBank/DDBJ databases">
        <title>Chromosome-level genomes of two armyworms, Mythimna separata and Mythimna loreyi, provide insights into the biosynthesis and reception of sex pheromones.</title>
        <authorList>
            <person name="Zhao H."/>
        </authorList>
    </citation>
    <scope>NUCLEOTIDE SEQUENCE</scope>
    <source>
        <strain evidence="1">BeijingLab</strain>
    </source>
</reference>
<organism evidence="1 2">
    <name type="scientific">Mythimna loreyi</name>
    <dbReference type="NCBI Taxonomy" id="667449"/>
    <lineage>
        <taxon>Eukaryota</taxon>
        <taxon>Metazoa</taxon>
        <taxon>Ecdysozoa</taxon>
        <taxon>Arthropoda</taxon>
        <taxon>Hexapoda</taxon>
        <taxon>Insecta</taxon>
        <taxon>Pterygota</taxon>
        <taxon>Neoptera</taxon>
        <taxon>Endopterygota</taxon>
        <taxon>Lepidoptera</taxon>
        <taxon>Glossata</taxon>
        <taxon>Ditrysia</taxon>
        <taxon>Noctuoidea</taxon>
        <taxon>Noctuidae</taxon>
        <taxon>Noctuinae</taxon>
        <taxon>Hadenini</taxon>
        <taxon>Mythimna</taxon>
    </lineage>
</organism>
<proteinExistence type="predicted"/>
<gene>
    <name evidence="1" type="ORF">PYW08_009099</name>
</gene>
<comment type="caution">
    <text evidence="1">The sequence shown here is derived from an EMBL/GenBank/DDBJ whole genome shotgun (WGS) entry which is preliminary data.</text>
</comment>
<evidence type="ECO:0000313" key="1">
    <source>
        <dbReference type="EMBL" id="KAJ8710584.1"/>
    </source>
</evidence>
<protein>
    <submittedName>
        <fullName evidence="1">Uncharacterized protein</fullName>
    </submittedName>
</protein>
<keyword evidence="2" id="KW-1185">Reference proteome</keyword>
<accession>A0ACC2Q7S7</accession>